<dbReference type="GeneID" id="37219180"/>
<gene>
    <name evidence="1" type="ORF">BO80DRAFT_212118</name>
</gene>
<dbReference type="AlphaFoldDB" id="A0A395GPT5"/>
<dbReference type="PANTHER" id="PTHR38797:SF4">
    <property type="entry name" value="NUCLEAR PORE COMPLEX PROTEIN NUP85"/>
    <property type="match status" value="1"/>
</dbReference>
<dbReference type="EMBL" id="KZ824468">
    <property type="protein sequence ID" value="RAK96958.1"/>
    <property type="molecule type" value="Genomic_DNA"/>
</dbReference>
<dbReference type="Proteomes" id="UP000249402">
    <property type="component" value="Unassembled WGS sequence"/>
</dbReference>
<proteinExistence type="predicted"/>
<dbReference type="RefSeq" id="XP_025571286.1">
    <property type="nucleotide sequence ID" value="XM_025714315.1"/>
</dbReference>
<dbReference type="OrthoDB" id="3350591at2759"/>
<sequence length="205" mass="23696">MGDDVSHCASATLGRGTHATVLQAVRSLPKVRVEDEDQEDGYKDWSLKGYLLYGLDERWRQTRTPEELGDKWDLKHRNLNGLLAHFANRGIYSPWDWVALRSMVSLETHKRIGHKVLLNAAIPNATVWIILSAPTLYTACRERKCADKETRGQLWKADQLQGFSIPRWKFWRHRLEEVKGHPDGTEEFRELCQTALDAMDRCEKP</sequence>
<dbReference type="VEuPathDB" id="FungiDB:BO80DRAFT_212118"/>
<evidence type="ECO:0000313" key="1">
    <source>
        <dbReference type="EMBL" id="RAK96958.1"/>
    </source>
</evidence>
<evidence type="ECO:0000313" key="2">
    <source>
        <dbReference type="Proteomes" id="UP000249402"/>
    </source>
</evidence>
<dbReference type="InterPro" id="IPR022085">
    <property type="entry name" value="OpdG"/>
</dbReference>
<keyword evidence="2" id="KW-1185">Reference proteome</keyword>
<organism evidence="1 2">
    <name type="scientific">Aspergillus ibericus CBS 121593</name>
    <dbReference type="NCBI Taxonomy" id="1448316"/>
    <lineage>
        <taxon>Eukaryota</taxon>
        <taxon>Fungi</taxon>
        <taxon>Dikarya</taxon>
        <taxon>Ascomycota</taxon>
        <taxon>Pezizomycotina</taxon>
        <taxon>Eurotiomycetes</taxon>
        <taxon>Eurotiomycetidae</taxon>
        <taxon>Eurotiales</taxon>
        <taxon>Aspergillaceae</taxon>
        <taxon>Aspergillus</taxon>
        <taxon>Aspergillus subgen. Circumdati</taxon>
    </lineage>
</organism>
<protein>
    <submittedName>
        <fullName evidence="1">Uncharacterized protein</fullName>
    </submittedName>
</protein>
<reference evidence="1 2" key="1">
    <citation type="submission" date="2018-02" db="EMBL/GenBank/DDBJ databases">
        <title>The genomes of Aspergillus section Nigri reveals drivers in fungal speciation.</title>
        <authorList>
            <consortium name="DOE Joint Genome Institute"/>
            <person name="Vesth T.C."/>
            <person name="Nybo J."/>
            <person name="Theobald S."/>
            <person name="Brandl J."/>
            <person name="Frisvad J.C."/>
            <person name="Nielsen K.F."/>
            <person name="Lyhne E.K."/>
            <person name="Kogle M.E."/>
            <person name="Kuo A."/>
            <person name="Riley R."/>
            <person name="Clum A."/>
            <person name="Nolan M."/>
            <person name="Lipzen A."/>
            <person name="Salamov A."/>
            <person name="Henrissat B."/>
            <person name="Wiebenga A."/>
            <person name="De vries R.P."/>
            <person name="Grigoriev I.V."/>
            <person name="Mortensen U.H."/>
            <person name="Andersen M.R."/>
            <person name="Baker S.E."/>
        </authorList>
    </citation>
    <scope>NUCLEOTIDE SEQUENCE [LARGE SCALE GENOMIC DNA]</scope>
    <source>
        <strain evidence="1 2">CBS 121593</strain>
    </source>
</reference>
<dbReference type="Pfam" id="PF12311">
    <property type="entry name" value="DUF3632"/>
    <property type="match status" value="1"/>
</dbReference>
<name>A0A395GPT5_9EURO</name>
<dbReference type="STRING" id="1448316.A0A395GPT5"/>
<dbReference type="PANTHER" id="PTHR38797">
    <property type="entry name" value="NUCLEAR PORE COMPLEX PROTEIN NUP85-RELATED"/>
    <property type="match status" value="1"/>
</dbReference>
<dbReference type="InterPro" id="IPR053204">
    <property type="entry name" value="Oxopyrrolidines_Biosynth-assoc"/>
</dbReference>
<accession>A0A395GPT5</accession>